<keyword evidence="4" id="KW-1185">Reference proteome</keyword>
<dbReference type="Pfam" id="PF07654">
    <property type="entry name" value="C1-set"/>
    <property type="match status" value="4"/>
</dbReference>
<evidence type="ECO:0000313" key="4">
    <source>
        <dbReference type="Proteomes" id="UP000694620"/>
    </source>
</evidence>
<feature type="domain" description="Ig-like" evidence="2">
    <location>
        <begin position="547"/>
        <end position="645"/>
    </location>
</feature>
<evidence type="ECO:0000259" key="2">
    <source>
        <dbReference type="PROSITE" id="PS50835"/>
    </source>
</evidence>
<dbReference type="Proteomes" id="UP000694620">
    <property type="component" value="Chromosome 12"/>
</dbReference>
<dbReference type="InterPro" id="IPR013783">
    <property type="entry name" value="Ig-like_fold"/>
</dbReference>
<accession>A0A8C4SRZ9</accession>
<organism evidence="3 4">
    <name type="scientific">Erpetoichthys calabaricus</name>
    <name type="common">Rope fish</name>
    <name type="synonym">Calamoichthys calabaricus</name>
    <dbReference type="NCBI Taxonomy" id="27687"/>
    <lineage>
        <taxon>Eukaryota</taxon>
        <taxon>Metazoa</taxon>
        <taxon>Chordata</taxon>
        <taxon>Craniata</taxon>
        <taxon>Vertebrata</taxon>
        <taxon>Euteleostomi</taxon>
        <taxon>Actinopterygii</taxon>
        <taxon>Polypteriformes</taxon>
        <taxon>Polypteridae</taxon>
        <taxon>Erpetoichthys</taxon>
    </lineage>
</organism>
<dbReference type="InterPro" id="IPR007110">
    <property type="entry name" value="Ig-like_dom"/>
</dbReference>
<dbReference type="GeneTree" id="ENSGT00940000163371"/>
<feature type="domain" description="Ig-like" evidence="2">
    <location>
        <begin position="652"/>
        <end position="749"/>
    </location>
</feature>
<proteinExistence type="predicted"/>
<dbReference type="InterPro" id="IPR003006">
    <property type="entry name" value="Ig/MHC_CS"/>
</dbReference>
<dbReference type="InterPro" id="IPR003599">
    <property type="entry name" value="Ig_sub"/>
</dbReference>
<dbReference type="SMART" id="SM00409">
    <property type="entry name" value="IG"/>
    <property type="match status" value="3"/>
</dbReference>
<dbReference type="InterPro" id="IPR003597">
    <property type="entry name" value="Ig_C1-set"/>
</dbReference>
<reference evidence="3" key="1">
    <citation type="submission" date="2021-06" db="EMBL/GenBank/DDBJ databases">
        <authorList>
            <consortium name="Wellcome Sanger Institute Data Sharing"/>
        </authorList>
    </citation>
    <scope>NUCLEOTIDE SEQUENCE [LARGE SCALE GENOMIC DNA]</scope>
</reference>
<keyword evidence="1" id="KW-0393">Immunoglobulin domain</keyword>
<dbReference type="SMART" id="SM00407">
    <property type="entry name" value="IGc1"/>
    <property type="match status" value="4"/>
</dbReference>
<dbReference type="InterPro" id="IPR050380">
    <property type="entry name" value="Immune_Resp_Modulators"/>
</dbReference>
<feature type="domain" description="Ig-like" evidence="2">
    <location>
        <begin position="231"/>
        <end position="344"/>
    </location>
</feature>
<dbReference type="Gene3D" id="2.60.40.10">
    <property type="entry name" value="Immunoglobulins"/>
    <property type="match status" value="7"/>
</dbReference>
<dbReference type="Ensembl" id="ENSECRT00000020667.1">
    <property type="protein sequence ID" value="ENSECRP00000020230.1"/>
    <property type="gene ID" value="ENSECRG00000013603.1"/>
</dbReference>
<reference evidence="3" key="3">
    <citation type="submission" date="2025-09" db="UniProtKB">
        <authorList>
            <consortium name="Ensembl"/>
        </authorList>
    </citation>
    <scope>IDENTIFICATION</scope>
</reference>
<dbReference type="AlphaFoldDB" id="A0A8C4SRZ9"/>
<feature type="domain" description="Ig-like" evidence="2">
    <location>
        <begin position="12"/>
        <end position="125"/>
    </location>
</feature>
<sequence>MCVRHVFDVLHPPVVSEAGLTVWTPQAHQVAHLWSEVVLHCDFKVTSSPIDPNGLTVIWTQHGQTKVKYNHGEVDGTWRHSLSDKAVKSGNASLVISHIDPNDDGQYKCQVEYEGAKGEVDIHVSVKGAPQVFLTLDSDPPRSQANLTCSAIFFYPPAISFAFKSNGETLKTEKMALGQGSSMWCHPDGTFSAKSVYTIDVTSNRDSAETFTCEVTHSSESQPIRRDLLTPVAGLNVWTPESHQEVHTWSDVLLQCYFIVTPGPISPSRLKVCWTKDGQTIAKYNQEEKSLEERAVLSEEEVKRGNASLLILTEQHKDSAHYKCHVEYEGEKGEVDMYVSVEVSPQVFLMLHSYPQKSQGHLNCYAFDFYPPNIMFTFKRKNETLKAEKVTLAEDPSRWHKSLGAFSIKSTYTFNVTTTWDSEEPLTCEVTHSSSEQPIRRHAEKPVAPVVSLVGTAVLHRESWVICHVEGFNPETLTFTWRKNEEVMKIDIPRRPWTPNCTYTAESHYRFTPHSREPVSCEVDVNGDVIERKNVTFTEAHFTVWTPQAYLVAQVRSDLLLQCSFTVTPGPIDLTKLKVTWVQNGLTIAKYDQKDRSTTPRVSLNTQQLTRGNASLLIGPVHIEDEGQHRCEVEYEGEKQEVDIHVAVRVAPQVSLKLDSDPQSSQATLTCQATSFYPQQIRFSFKKEDEMLKTERLTSGESPSRWPVGNGTFSARSVYTTDLTAIRGNVELFTCEVTHSSLKQPIRIEFIKPGWMKPQVSPEDN</sequence>
<gene>
    <name evidence="3" type="primary">LOC114661607</name>
</gene>
<protein>
    <submittedName>
        <fullName evidence="3">Uncharacterized LOC114661607</fullName>
    </submittedName>
</protein>
<dbReference type="PROSITE" id="PS50835">
    <property type="entry name" value="IG_LIKE"/>
    <property type="match status" value="6"/>
</dbReference>
<dbReference type="InterPro" id="IPR036179">
    <property type="entry name" value="Ig-like_dom_sf"/>
</dbReference>
<name>A0A8C4SRZ9_ERPCA</name>
<dbReference type="PROSITE" id="PS00290">
    <property type="entry name" value="IG_MHC"/>
    <property type="match status" value="2"/>
</dbReference>
<dbReference type="SUPFAM" id="SSF48726">
    <property type="entry name" value="Immunoglobulin"/>
    <property type="match status" value="7"/>
</dbReference>
<evidence type="ECO:0000256" key="1">
    <source>
        <dbReference type="ARBA" id="ARBA00023319"/>
    </source>
</evidence>
<feature type="domain" description="Ig-like" evidence="2">
    <location>
        <begin position="438"/>
        <end position="536"/>
    </location>
</feature>
<dbReference type="PANTHER" id="PTHR23411">
    <property type="entry name" value="TAPASIN"/>
    <property type="match status" value="1"/>
</dbReference>
<dbReference type="CDD" id="cd00098">
    <property type="entry name" value="IgC1"/>
    <property type="match status" value="3"/>
</dbReference>
<evidence type="ECO:0000313" key="3">
    <source>
        <dbReference type="Ensembl" id="ENSECRP00000020230.1"/>
    </source>
</evidence>
<reference evidence="3" key="2">
    <citation type="submission" date="2025-08" db="UniProtKB">
        <authorList>
            <consortium name="Ensembl"/>
        </authorList>
    </citation>
    <scope>IDENTIFICATION</scope>
</reference>
<feature type="domain" description="Ig-like" evidence="2">
    <location>
        <begin position="130"/>
        <end position="225"/>
    </location>
</feature>